<keyword evidence="1" id="KW-0472">Membrane</keyword>
<feature type="transmembrane region" description="Helical" evidence="1">
    <location>
        <begin position="96"/>
        <end position="115"/>
    </location>
</feature>
<dbReference type="RefSeq" id="WP_248357326.1">
    <property type="nucleotide sequence ID" value="NZ_AP025591.1"/>
</dbReference>
<keyword evidence="1" id="KW-1133">Transmembrane helix</keyword>
<dbReference type="EMBL" id="AP025591">
    <property type="protein sequence ID" value="BDG06851.1"/>
    <property type="molecule type" value="Genomic_DNA"/>
</dbReference>
<dbReference type="Proteomes" id="UP001162891">
    <property type="component" value="Chromosome"/>
</dbReference>
<reference evidence="3" key="1">
    <citation type="journal article" date="2022" name="Int. J. Syst. Evol. Microbiol.">
        <title>Anaeromyxobacter oryzae sp. nov., Anaeromyxobacter diazotrophicus sp. nov. and Anaeromyxobacter paludicola sp. nov., isolated from paddy soils.</title>
        <authorList>
            <person name="Itoh H."/>
            <person name="Xu Z."/>
            <person name="Mise K."/>
            <person name="Masuda Y."/>
            <person name="Ushijima N."/>
            <person name="Hayakawa C."/>
            <person name="Shiratori Y."/>
            <person name="Senoo K."/>
        </authorList>
    </citation>
    <scope>NUCLEOTIDE SEQUENCE [LARGE SCALE GENOMIC DNA]</scope>
    <source>
        <strain evidence="3">Red232</strain>
    </source>
</reference>
<feature type="transmembrane region" description="Helical" evidence="1">
    <location>
        <begin position="53"/>
        <end position="75"/>
    </location>
</feature>
<feature type="transmembrane region" description="Helical" evidence="1">
    <location>
        <begin position="7"/>
        <end position="30"/>
    </location>
</feature>
<protein>
    <recommendedName>
        <fullName evidence="4">Cytochrome b561 bacterial/Ni-hydrogenase domain-containing protein</fullName>
    </recommendedName>
</protein>
<evidence type="ECO:0000256" key="1">
    <source>
        <dbReference type="SAM" id="Phobius"/>
    </source>
</evidence>
<evidence type="ECO:0000313" key="3">
    <source>
        <dbReference type="Proteomes" id="UP001162891"/>
    </source>
</evidence>
<name>A0ABN6N110_9BACT</name>
<proteinExistence type="predicted"/>
<evidence type="ECO:0008006" key="4">
    <source>
        <dbReference type="Google" id="ProtNLM"/>
    </source>
</evidence>
<keyword evidence="1" id="KW-0812">Transmembrane</keyword>
<sequence>MREKLTILNAFIHDVATGTWLSTLLLLTLLHQESRKPAWTAAAGLVPPLEAKFLWLTWISLGVIVATGVVRLLTWKVFGWTGDIETSRIKLLKTKHALLGVVFTAGTVYQVMLVAR</sequence>
<evidence type="ECO:0000313" key="2">
    <source>
        <dbReference type="EMBL" id="BDG06851.1"/>
    </source>
</evidence>
<keyword evidence="3" id="KW-1185">Reference proteome</keyword>
<accession>A0ABN6N110</accession>
<organism evidence="2 3">
    <name type="scientific">Anaeromyxobacter oryzae</name>
    <dbReference type="NCBI Taxonomy" id="2918170"/>
    <lineage>
        <taxon>Bacteria</taxon>
        <taxon>Pseudomonadati</taxon>
        <taxon>Myxococcota</taxon>
        <taxon>Myxococcia</taxon>
        <taxon>Myxococcales</taxon>
        <taxon>Cystobacterineae</taxon>
        <taxon>Anaeromyxobacteraceae</taxon>
        <taxon>Anaeromyxobacter</taxon>
    </lineage>
</organism>
<gene>
    <name evidence="2" type="ORF">AMOR_58470</name>
</gene>